<keyword evidence="3" id="KW-1185">Reference proteome</keyword>
<evidence type="ECO:0000313" key="2">
    <source>
        <dbReference type="EMBL" id="EPQ18768.1"/>
    </source>
</evidence>
<feature type="transmembrane region" description="Helical" evidence="1">
    <location>
        <begin position="12"/>
        <end position="39"/>
    </location>
</feature>
<feature type="transmembrane region" description="Helical" evidence="1">
    <location>
        <begin position="78"/>
        <end position="98"/>
    </location>
</feature>
<keyword evidence="1" id="KW-0812">Transmembrane</keyword>
<proteinExistence type="predicted"/>
<reference evidence="2 3" key="1">
    <citation type="journal article" date="2013" name="Nat. Commun.">
        <title>Genome analysis reveals insights into physiology and longevity of the Brandt's bat Myotis brandtii.</title>
        <authorList>
            <person name="Seim I."/>
            <person name="Fang X."/>
            <person name="Xiong Z."/>
            <person name="Lobanov A.V."/>
            <person name="Huang Z."/>
            <person name="Ma S."/>
            <person name="Feng Y."/>
            <person name="Turanov A.A."/>
            <person name="Zhu Y."/>
            <person name="Lenz T.L."/>
            <person name="Gerashchenko M.V."/>
            <person name="Fan D."/>
            <person name="Hee Yim S."/>
            <person name="Yao X."/>
            <person name="Jordan D."/>
            <person name="Xiong Y."/>
            <person name="Ma Y."/>
            <person name="Lyapunov A.N."/>
            <person name="Chen G."/>
            <person name="Kulakova O.I."/>
            <person name="Sun Y."/>
            <person name="Lee S.G."/>
            <person name="Bronson R.T."/>
            <person name="Moskalev A.A."/>
            <person name="Sunyaev S.R."/>
            <person name="Zhang G."/>
            <person name="Krogh A."/>
            <person name="Wang J."/>
            <person name="Gladyshev V.N."/>
        </authorList>
    </citation>
    <scope>NUCLEOTIDE SEQUENCE [LARGE SCALE GENOMIC DNA]</scope>
</reference>
<sequence length="149" mass="15685">MGDLALRLMFPILLGIPVLQITLTLALAPFLALALAPFLAPDLAPFLAPDLAPFLAPDLALFLAPDLALFLAPDLAMALAMVLVKALVWILALVVPTLSSAPTLLQAPDILGQSWSLIMPPGITTNTASLRNNPGHFCQFQNLLPKGGC</sequence>
<evidence type="ECO:0000256" key="1">
    <source>
        <dbReference type="SAM" id="Phobius"/>
    </source>
</evidence>
<dbReference type="EMBL" id="KE164558">
    <property type="protein sequence ID" value="EPQ18768.1"/>
    <property type="molecule type" value="Genomic_DNA"/>
</dbReference>
<dbReference type="AlphaFoldDB" id="S7Q5U5"/>
<evidence type="ECO:0000313" key="3">
    <source>
        <dbReference type="Proteomes" id="UP000052978"/>
    </source>
</evidence>
<keyword evidence="1" id="KW-0472">Membrane</keyword>
<dbReference type="Proteomes" id="UP000052978">
    <property type="component" value="Unassembled WGS sequence"/>
</dbReference>
<accession>S7Q5U5</accession>
<organism evidence="2 3">
    <name type="scientific">Myotis brandtii</name>
    <name type="common">Brandt's bat</name>
    <dbReference type="NCBI Taxonomy" id="109478"/>
    <lineage>
        <taxon>Eukaryota</taxon>
        <taxon>Metazoa</taxon>
        <taxon>Chordata</taxon>
        <taxon>Craniata</taxon>
        <taxon>Vertebrata</taxon>
        <taxon>Euteleostomi</taxon>
        <taxon>Mammalia</taxon>
        <taxon>Eutheria</taxon>
        <taxon>Laurasiatheria</taxon>
        <taxon>Chiroptera</taxon>
        <taxon>Yangochiroptera</taxon>
        <taxon>Vespertilionidae</taxon>
        <taxon>Myotis</taxon>
    </lineage>
</organism>
<name>S7Q5U5_MYOBR</name>
<keyword evidence="1" id="KW-1133">Transmembrane helix</keyword>
<protein>
    <submittedName>
        <fullName evidence="2">Uncharacterized protein</fullName>
    </submittedName>
</protein>
<gene>
    <name evidence="2" type="ORF">D623_10017866</name>
</gene>